<comment type="caution">
    <text evidence="1">The sequence shown here is derived from an EMBL/GenBank/DDBJ whole genome shotgun (WGS) entry which is preliminary data.</text>
</comment>
<proteinExistence type="predicted"/>
<evidence type="ECO:0000313" key="1">
    <source>
        <dbReference type="EMBL" id="KDE69615.1"/>
    </source>
</evidence>
<dbReference type="Proteomes" id="UP000027058">
    <property type="component" value="Unassembled WGS sequence"/>
</dbReference>
<dbReference type="RefSeq" id="WP_211495040.1">
    <property type="nucleotide sequence ID" value="NZ_JAAH01000171.1"/>
</dbReference>
<sequence length="53" mass="6295">MKDIFLKFSLNRIDDKSKRKNEAAYIKYLEDSTKKQFIMIIKNIGIITITEKV</sequence>
<dbReference type="AlphaFoldDB" id="A0AB73C0B5"/>
<evidence type="ECO:0000313" key="2">
    <source>
        <dbReference type="Proteomes" id="UP000027058"/>
    </source>
</evidence>
<gene>
    <name evidence="1" type="ORF">FUSO8_11110</name>
</gene>
<reference evidence="1 2" key="1">
    <citation type="submission" date="2014-01" db="EMBL/GenBank/DDBJ databases">
        <title>Comparative genomics of Fusobacterium necrophorum wild isolates.</title>
        <authorList>
            <person name="Kittichotirat W."/>
            <person name="Bumgarner R.E."/>
            <person name="Lawrence P."/>
        </authorList>
    </citation>
    <scope>NUCLEOTIDE SEQUENCE [LARGE SCALE GENOMIC DNA]</scope>
    <source>
        <strain evidence="1 2">DJ-2</strain>
    </source>
</reference>
<accession>A0AB73C0B5</accession>
<name>A0AB73C0B5_9FUSO</name>
<protein>
    <submittedName>
        <fullName evidence="1">Uncharacterized protein</fullName>
    </submittedName>
</protein>
<dbReference type="EMBL" id="JAAH01000171">
    <property type="protein sequence ID" value="KDE69615.1"/>
    <property type="molecule type" value="Genomic_DNA"/>
</dbReference>
<organism evidence="1 2">
    <name type="scientific">Fusobacterium necrophorum DJ-2</name>
    <dbReference type="NCBI Taxonomy" id="1441737"/>
    <lineage>
        <taxon>Bacteria</taxon>
        <taxon>Fusobacteriati</taxon>
        <taxon>Fusobacteriota</taxon>
        <taxon>Fusobacteriia</taxon>
        <taxon>Fusobacteriales</taxon>
        <taxon>Fusobacteriaceae</taxon>
        <taxon>Fusobacterium</taxon>
    </lineage>
</organism>